<feature type="transmembrane region" description="Helical" evidence="10">
    <location>
        <begin position="236"/>
        <end position="256"/>
    </location>
</feature>
<dbReference type="STRING" id="1834181.A5880_001173"/>
<evidence type="ECO:0000256" key="6">
    <source>
        <dbReference type="ARBA" id="ARBA00023053"/>
    </source>
</evidence>
<evidence type="ECO:0000256" key="9">
    <source>
        <dbReference type="ARBA" id="ARBA00023201"/>
    </source>
</evidence>
<dbReference type="PANTHER" id="PTHR10110:SF86">
    <property type="entry name" value="SODIUM_HYDROGEN EXCHANGER 7"/>
    <property type="match status" value="1"/>
</dbReference>
<dbReference type="GO" id="GO:0098719">
    <property type="term" value="P:sodium ion import across plasma membrane"/>
    <property type="evidence" value="ECO:0007669"/>
    <property type="project" value="TreeGrafter"/>
</dbReference>
<dbReference type="GO" id="GO:0015385">
    <property type="term" value="F:sodium:proton antiporter activity"/>
    <property type="evidence" value="ECO:0007669"/>
    <property type="project" value="InterPro"/>
</dbReference>
<feature type="transmembrane region" description="Helical" evidence="10">
    <location>
        <begin position="277"/>
        <end position="297"/>
    </location>
</feature>
<dbReference type="EMBL" id="NGLE01000001">
    <property type="protein sequence ID" value="OTO10489.1"/>
    <property type="molecule type" value="Genomic_DNA"/>
</dbReference>
<evidence type="ECO:0000259" key="11">
    <source>
        <dbReference type="Pfam" id="PF00999"/>
    </source>
</evidence>
<keyword evidence="4 10" id="KW-0812">Transmembrane</keyword>
<dbReference type="RefSeq" id="WP_086330106.1">
    <property type="nucleotide sequence ID" value="NZ_NGLE02000001.1"/>
</dbReference>
<evidence type="ECO:0000256" key="10">
    <source>
        <dbReference type="SAM" id="Phobius"/>
    </source>
</evidence>
<evidence type="ECO:0000256" key="2">
    <source>
        <dbReference type="ARBA" id="ARBA00022448"/>
    </source>
</evidence>
<dbReference type="OrthoDB" id="9809206at2"/>
<keyword evidence="5 10" id="KW-1133">Transmembrane helix</keyword>
<feature type="transmembrane region" description="Helical" evidence="10">
    <location>
        <begin position="109"/>
        <end position="131"/>
    </location>
</feature>
<keyword evidence="6" id="KW-0915">Sodium</keyword>
<keyword evidence="9" id="KW-0739">Sodium transport</keyword>
<dbReference type="Gene3D" id="6.10.140.1330">
    <property type="match status" value="1"/>
</dbReference>
<dbReference type="GO" id="GO:0005886">
    <property type="term" value="C:plasma membrane"/>
    <property type="evidence" value="ECO:0007669"/>
    <property type="project" value="UniProtKB-SubCell"/>
</dbReference>
<name>A0A242CK06_9ENTE</name>
<keyword evidence="14" id="KW-1185">Reference proteome</keyword>
<feature type="transmembrane region" description="Helical" evidence="10">
    <location>
        <begin position="152"/>
        <end position="174"/>
    </location>
</feature>
<keyword evidence="2" id="KW-0813">Transport</keyword>
<keyword evidence="3" id="KW-1003">Cell membrane</keyword>
<feature type="domain" description="Cation/H+ exchanger transmembrane" evidence="11">
    <location>
        <begin position="11"/>
        <end position="407"/>
    </location>
</feature>
<evidence type="ECO:0000256" key="1">
    <source>
        <dbReference type="ARBA" id="ARBA00004651"/>
    </source>
</evidence>
<feature type="transmembrane region" description="Helical" evidence="10">
    <location>
        <begin position="348"/>
        <end position="372"/>
    </location>
</feature>
<comment type="subcellular location">
    <subcellularLocation>
        <location evidence="1">Cell membrane</location>
        <topology evidence="1">Multi-pass membrane protein</topology>
    </subcellularLocation>
</comment>
<evidence type="ECO:0000256" key="3">
    <source>
        <dbReference type="ARBA" id="ARBA00022475"/>
    </source>
</evidence>
<reference evidence="13" key="1">
    <citation type="submission" date="2017-05" db="EMBL/GenBank/DDBJ databases">
        <title>The Genome Sequence of Enterococcus sp. 4G2_DIV0659.</title>
        <authorList>
            <consortium name="The Broad Institute Genomics Platform"/>
            <consortium name="The Broad Institute Genomic Center for Infectious Diseases"/>
            <person name="Earl A."/>
            <person name="Manson A."/>
            <person name="Schwartman J."/>
            <person name="Gilmore M."/>
            <person name="Abouelleil A."/>
            <person name="Cao P."/>
            <person name="Chapman S."/>
            <person name="Cusick C."/>
            <person name="Shea T."/>
            <person name="Young S."/>
            <person name="Neafsey D."/>
            <person name="Nusbaum C."/>
            <person name="Birren B."/>
        </authorList>
    </citation>
    <scope>NUCLEOTIDE SEQUENCE [LARGE SCALE GENOMIC DNA]</scope>
    <source>
        <strain evidence="13">4G2_DIV0659</strain>
    </source>
</reference>
<dbReference type="PANTHER" id="PTHR10110">
    <property type="entry name" value="SODIUM/HYDROGEN EXCHANGER"/>
    <property type="match status" value="1"/>
</dbReference>
<organism evidence="13">
    <name type="scientific">Candidatus Enterococcus mansonii</name>
    <dbReference type="NCBI Taxonomy" id="1834181"/>
    <lineage>
        <taxon>Bacteria</taxon>
        <taxon>Bacillati</taxon>
        <taxon>Bacillota</taxon>
        <taxon>Bacilli</taxon>
        <taxon>Lactobacillales</taxon>
        <taxon>Enterococcaceae</taxon>
        <taxon>Enterococcus</taxon>
    </lineage>
</organism>
<feature type="transmembrane region" description="Helical" evidence="10">
    <location>
        <begin position="180"/>
        <end position="200"/>
    </location>
</feature>
<evidence type="ECO:0000313" key="13">
    <source>
        <dbReference type="EMBL" id="OTO10489.1"/>
    </source>
</evidence>
<dbReference type="InterPro" id="IPR018422">
    <property type="entry name" value="Cation/H_exchanger_CPA1"/>
</dbReference>
<evidence type="ECO:0000313" key="14">
    <source>
        <dbReference type="Proteomes" id="UP000195139"/>
    </source>
</evidence>
<proteinExistence type="predicted"/>
<reference evidence="12 14" key="2">
    <citation type="submission" date="2018-07" db="EMBL/GenBank/DDBJ databases">
        <title>The Genome Sequence of Enterococcus sp. DIV0659b.</title>
        <authorList>
            <consortium name="The Broad Institute Genomics Platform"/>
            <consortium name="The Broad Institute Genomic Center for Infectious Diseases"/>
            <person name="Earl A."/>
            <person name="Manson A."/>
            <person name="Schwartman J."/>
            <person name="Gilmore M."/>
            <person name="Abouelleil A."/>
            <person name="Cao P."/>
            <person name="Chapman S."/>
            <person name="Cusick C."/>
            <person name="Shea T."/>
            <person name="Young S."/>
            <person name="Neafsey D."/>
            <person name="Nusbaum C."/>
            <person name="Birren B."/>
        </authorList>
    </citation>
    <scope>NUCLEOTIDE SEQUENCE [LARGE SCALE GENOMIC DNA]</scope>
    <source>
        <strain evidence="12 14">4G2_DIV0659</strain>
    </source>
</reference>
<feature type="transmembrane region" description="Helical" evidence="10">
    <location>
        <begin position="309"/>
        <end position="336"/>
    </location>
</feature>
<dbReference type="Proteomes" id="UP000195139">
    <property type="component" value="Unassembled WGS sequence"/>
</dbReference>
<feature type="transmembrane region" description="Helical" evidence="10">
    <location>
        <begin position="81"/>
        <end position="103"/>
    </location>
</feature>
<dbReference type="GO" id="GO:0015386">
    <property type="term" value="F:potassium:proton antiporter activity"/>
    <property type="evidence" value="ECO:0007669"/>
    <property type="project" value="TreeGrafter"/>
</dbReference>
<comment type="caution">
    <text evidence="13">The sequence shown here is derived from an EMBL/GenBank/DDBJ whole genome shotgun (WGS) entry which is preliminary data.</text>
</comment>
<keyword evidence="7" id="KW-0406">Ion transport</keyword>
<dbReference type="Pfam" id="PF00999">
    <property type="entry name" value="Na_H_Exchanger"/>
    <property type="match status" value="1"/>
</dbReference>
<evidence type="ECO:0000256" key="5">
    <source>
        <dbReference type="ARBA" id="ARBA00022989"/>
    </source>
</evidence>
<keyword evidence="8 10" id="KW-0472">Membrane</keyword>
<sequence>MEFVNLIIVFVFAITFSNVFNRIIPIIPLPIMQIIVGILIGLTDIGREITFEPEIFLVMIIAPLLFREGQRNDISATMKNFSVILFLAFVGVLITLVSVGWALHMIIPALPLAACFALGAALGPTDAVAVGSLSGKIQIPPKAMHILEGEALINDASGVTAFQFALAALLTGSFSAADAGMTLVVSSVGGALVGAALVLIKRQVVLILEKASARDVTGYLLLELLLPFLAYMVAELFHVSGIIAAVVAGVMQAASFKKVSLFEAELSSVSESTWNTLTFTLNALVFLFLGIELSQVFSPIWNSETYSNSFLMVVVLLLSATLFIARFFSIVVIYSVRKGIKNLWSAMNEMLILTFAGVKGTVSLATIFILPLTLNGQAFPERSLLLFITACVILVTLVGGIVVLPFLTESDEIESYNTEGISLLRDVIEKLKRINHEDPQVEMNVVIENYQDRMKELYIEQLPSDQRQEVQELRALIVSIERDGLEESFRQKEIGIEGYRLYERLISRMERSIARQLLSIIGFWLLFARQIIAFFVHPKIVFARKDEENRREFRKEELENVRQVFLQNTEVILKSLDNLKGVYDDEIIRFFIDGRLQFAQRLEDGTFIDSFIVRSQSNYVKELLIGYQEERKAIDEYEIAEKISSLEANEYRKNVNLLESYSINDVSNTIPFKELSKKIKKEASEEN</sequence>
<dbReference type="InterPro" id="IPR006153">
    <property type="entry name" value="Cation/H_exchanger_TM"/>
</dbReference>
<accession>A0A242CK06</accession>
<dbReference type="GO" id="GO:0051453">
    <property type="term" value="P:regulation of intracellular pH"/>
    <property type="evidence" value="ECO:0007669"/>
    <property type="project" value="TreeGrafter"/>
</dbReference>
<protein>
    <recommendedName>
        <fullName evidence="11">Cation/H+ exchanger transmembrane domain-containing protein</fullName>
    </recommendedName>
</protein>
<feature type="transmembrane region" description="Helical" evidence="10">
    <location>
        <begin position="384"/>
        <end position="407"/>
    </location>
</feature>
<evidence type="ECO:0000256" key="7">
    <source>
        <dbReference type="ARBA" id="ARBA00023065"/>
    </source>
</evidence>
<evidence type="ECO:0000256" key="4">
    <source>
        <dbReference type="ARBA" id="ARBA00022692"/>
    </source>
</evidence>
<gene>
    <name evidence="12" type="ORF">A5880_000079</name>
    <name evidence="13" type="ORF">A5880_001173</name>
</gene>
<feature type="transmembrane region" description="Helical" evidence="10">
    <location>
        <begin position="517"/>
        <end position="536"/>
    </location>
</feature>
<dbReference type="AlphaFoldDB" id="A0A242CK06"/>
<dbReference type="EMBL" id="NGLE02000001">
    <property type="protein sequence ID" value="MEI5992557.1"/>
    <property type="molecule type" value="Genomic_DNA"/>
</dbReference>
<evidence type="ECO:0000256" key="8">
    <source>
        <dbReference type="ARBA" id="ARBA00023136"/>
    </source>
</evidence>
<evidence type="ECO:0000313" key="12">
    <source>
        <dbReference type="EMBL" id="MEI5992557.1"/>
    </source>
</evidence>